<dbReference type="Proteomes" id="UP001243009">
    <property type="component" value="Unassembled WGS sequence"/>
</dbReference>
<dbReference type="InterPro" id="IPR006115">
    <property type="entry name" value="6PGDH_NADP-bd"/>
</dbReference>
<keyword evidence="3" id="KW-1185">Reference proteome</keyword>
<evidence type="ECO:0000259" key="1">
    <source>
        <dbReference type="Pfam" id="PF03446"/>
    </source>
</evidence>
<proteinExistence type="predicted"/>
<dbReference type="InterPro" id="IPR002204">
    <property type="entry name" value="3-OH-isobutyrate_DH-rel_CS"/>
</dbReference>
<dbReference type="GO" id="GO:0016491">
    <property type="term" value="F:oxidoreductase activity"/>
    <property type="evidence" value="ECO:0007669"/>
    <property type="project" value="UniProtKB-KW"/>
</dbReference>
<keyword evidence="2" id="KW-0560">Oxidoreductase</keyword>
<evidence type="ECO:0000313" key="3">
    <source>
        <dbReference type="Proteomes" id="UP001243009"/>
    </source>
</evidence>
<dbReference type="Pfam" id="PF03446">
    <property type="entry name" value="NAD_binding_2"/>
    <property type="match status" value="1"/>
</dbReference>
<accession>A0ABT9EC04</accession>
<sequence length="178" mass="17880">MRVGFIGLGRMGSGMAANLLQAGHEVTVYNRTPAKAEALLAQGARASADIAGACHGEAVITMLADDAALEAVTRGEAGLLASLPPGALHVSSSTISVDLSERLTAAHAAAGQRFVSAPVFGRPDAAARRELFVLAAGADEAVATARPLLEAIGKAVLSTGCGKSPKVGRQNSPLAGCR</sequence>
<reference evidence="2 3" key="1">
    <citation type="submission" date="2023-08" db="EMBL/GenBank/DDBJ databases">
        <title>The draft genome sequence of Paracraurococcus sp. LOR1-02.</title>
        <authorList>
            <person name="Kingkaew E."/>
            <person name="Tanasupawat S."/>
        </authorList>
    </citation>
    <scope>NUCLEOTIDE SEQUENCE [LARGE SCALE GENOMIC DNA]</scope>
    <source>
        <strain evidence="2 3">LOR1-02</strain>
    </source>
</reference>
<evidence type="ECO:0000313" key="2">
    <source>
        <dbReference type="EMBL" id="MDO9713498.1"/>
    </source>
</evidence>
<dbReference type="SUPFAM" id="SSF51735">
    <property type="entry name" value="NAD(P)-binding Rossmann-fold domains"/>
    <property type="match status" value="1"/>
</dbReference>
<dbReference type="PANTHER" id="PTHR43580:SF2">
    <property type="entry name" value="CYTOKINE-LIKE NUCLEAR FACTOR N-PAC"/>
    <property type="match status" value="1"/>
</dbReference>
<feature type="domain" description="6-phosphogluconate dehydrogenase NADP-binding" evidence="1">
    <location>
        <begin position="2"/>
        <end position="158"/>
    </location>
</feature>
<dbReference type="InterPro" id="IPR051265">
    <property type="entry name" value="HIBADH-related_NP60_sf"/>
</dbReference>
<dbReference type="EMBL" id="JAUTWS010000095">
    <property type="protein sequence ID" value="MDO9713498.1"/>
    <property type="molecule type" value="Genomic_DNA"/>
</dbReference>
<dbReference type="Gene3D" id="3.40.50.720">
    <property type="entry name" value="NAD(P)-binding Rossmann-like Domain"/>
    <property type="match status" value="1"/>
</dbReference>
<gene>
    <name evidence="2" type="ORF">Q7A36_34555</name>
</gene>
<organism evidence="2 3">
    <name type="scientific">Paracraurococcus lichenis</name>
    <dbReference type="NCBI Taxonomy" id="3064888"/>
    <lineage>
        <taxon>Bacteria</taxon>
        <taxon>Pseudomonadati</taxon>
        <taxon>Pseudomonadota</taxon>
        <taxon>Alphaproteobacteria</taxon>
        <taxon>Acetobacterales</taxon>
        <taxon>Roseomonadaceae</taxon>
        <taxon>Paracraurococcus</taxon>
    </lineage>
</organism>
<dbReference type="InterPro" id="IPR036291">
    <property type="entry name" value="NAD(P)-bd_dom_sf"/>
</dbReference>
<dbReference type="RefSeq" id="WP_305108355.1">
    <property type="nucleotide sequence ID" value="NZ_JAUTWS010000095.1"/>
</dbReference>
<dbReference type="EC" id="1.1.-.-" evidence="2"/>
<comment type="caution">
    <text evidence="2">The sequence shown here is derived from an EMBL/GenBank/DDBJ whole genome shotgun (WGS) entry which is preliminary data.</text>
</comment>
<name>A0ABT9EC04_9PROT</name>
<dbReference type="PROSITE" id="PS00895">
    <property type="entry name" value="3_HYDROXYISOBUT_DH"/>
    <property type="match status" value="1"/>
</dbReference>
<dbReference type="PANTHER" id="PTHR43580">
    <property type="entry name" value="OXIDOREDUCTASE GLYR1-RELATED"/>
    <property type="match status" value="1"/>
</dbReference>
<protein>
    <submittedName>
        <fullName evidence="2">NAD(P)-dependent oxidoreductase</fullName>
        <ecNumber evidence="2">1.1.-.-</ecNumber>
    </submittedName>
</protein>